<protein>
    <submittedName>
        <fullName evidence="1">Uncharacterized protein</fullName>
    </submittedName>
</protein>
<reference evidence="1 2" key="1">
    <citation type="submission" date="2016-02" db="EMBL/GenBank/DDBJ databases">
        <title>Genome analysis of coral dinoflagellate symbionts highlights evolutionary adaptations to a symbiotic lifestyle.</title>
        <authorList>
            <person name="Aranda M."/>
            <person name="Li Y."/>
            <person name="Liew Y.J."/>
            <person name="Baumgarten S."/>
            <person name="Simakov O."/>
            <person name="Wilson M."/>
            <person name="Piel J."/>
            <person name="Ashoor H."/>
            <person name="Bougouffa S."/>
            <person name="Bajic V.B."/>
            <person name="Ryu T."/>
            <person name="Ravasi T."/>
            <person name="Bayer T."/>
            <person name="Micklem G."/>
            <person name="Kim H."/>
            <person name="Bhak J."/>
            <person name="Lajeunesse T.C."/>
            <person name="Voolstra C.R."/>
        </authorList>
    </citation>
    <scope>NUCLEOTIDE SEQUENCE [LARGE SCALE GENOMIC DNA]</scope>
    <source>
        <strain evidence="1 2">CCMP2467</strain>
    </source>
</reference>
<evidence type="ECO:0000313" key="2">
    <source>
        <dbReference type="Proteomes" id="UP000186817"/>
    </source>
</evidence>
<dbReference type="Proteomes" id="UP000186817">
    <property type="component" value="Unassembled WGS sequence"/>
</dbReference>
<keyword evidence="2" id="KW-1185">Reference proteome</keyword>
<accession>A0A1Q9DMF5</accession>
<dbReference type="AlphaFoldDB" id="A0A1Q9DMF5"/>
<proteinExistence type="predicted"/>
<dbReference type="EMBL" id="LSRX01000471">
    <property type="protein sequence ID" value="OLP96329.1"/>
    <property type="molecule type" value="Genomic_DNA"/>
</dbReference>
<sequence>MWEGPAPPGYKGDLHSGWLSKEEPTAKKAHRVTVIYYTSEKIRVAERRGPRHAAFPTFSSAFPTFSYLKPFFVKEPPMKKSKALLLLRVKVVAVDRLTTICSDRATRLRLQQLRDCVLEWFVELQTTKPVTPSLSVHSFCKRQRLAQDQHRSQLKELASAPAILAYGCKLLDKDPDLLAVFVWRALEIFGEAQASSTAGSAGRRDTVVLAGDEVKSASAETAPVFKKLRRSGDSIDLD</sequence>
<comment type="caution">
    <text evidence="1">The sequence shown here is derived from an EMBL/GenBank/DDBJ whole genome shotgun (WGS) entry which is preliminary data.</text>
</comment>
<organism evidence="1 2">
    <name type="scientific">Symbiodinium microadriaticum</name>
    <name type="common">Dinoflagellate</name>
    <name type="synonym">Zooxanthella microadriatica</name>
    <dbReference type="NCBI Taxonomy" id="2951"/>
    <lineage>
        <taxon>Eukaryota</taxon>
        <taxon>Sar</taxon>
        <taxon>Alveolata</taxon>
        <taxon>Dinophyceae</taxon>
        <taxon>Suessiales</taxon>
        <taxon>Symbiodiniaceae</taxon>
        <taxon>Symbiodinium</taxon>
    </lineage>
</organism>
<name>A0A1Q9DMF5_SYMMI</name>
<gene>
    <name evidence="1" type="ORF">AK812_SmicGene21451</name>
</gene>
<evidence type="ECO:0000313" key="1">
    <source>
        <dbReference type="EMBL" id="OLP96329.1"/>
    </source>
</evidence>